<dbReference type="AlphaFoldDB" id="A0A0L6UR80"/>
<proteinExistence type="predicted"/>
<feature type="compositionally biased region" description="Polar residues" evidence="1">
    <location>
        <begin position="254"/>
        <end position="267"/>
    </location>
</feature>
<feature type="compositionally biased region" description="Basic residues" evidence="1">
    <location>
        <begin position="781"/>
        <end position="790"/>
    </location>
</feature>
<feature type="region of interest" description="Disordered" evidence="1">
    <location>
        <begin position="450"/>
        <end position="497"/>
    </location>
</feature>
<evidence type="ECO:0000313" key="2">
    <source>
        <dbReference type="EMBL" id="KNZ50747.1"/>
    </source>
</evidence>
<dbReference type="STRING" id="27349.A0A0L6UR80"/>
<feature type="compositionally biased region" description="Polar residues" evidence="1">
    <location>
        <begin position="463"/>
        <end position="482"/>
    </location>
</feature>
<feature type="region of interest" description="Disordered" evidence="1">
    <location>
        <begin position="285"/>
        <end position="308"/>
    </location>
</feature>
<organism evidence="2 3">
    <name type="scientific">Puccinia sorghi</name>
    <dbReference type="NCBI Taxonomy" id="27349"/>
    <lineage>
        <taxon>Eukaryota</taxon>
        <taxon>Fungi</taxon>
        <taxon>Dikarya</taxon>
        <taxon>Basidiomycota</taxon>
        <taxon>Pucciniomycotina</taxon>
        <taxon>Pucciniomycetes</taxon>
        <taxon>Pucciniales</taxon>
        <taxon>Pucciniaceae</taxon>
        <taxon>Puccinia</taxon>
    </lineage>
</organism>
<sequence>MIWLLTEEPSSVSTGETLPEIGFKMVVTSSAHNDGEVASTHHQRNASHSPPAILSLYHSNFNTIPLVNGSLIPPLYPHQEATMSPHMSYDYRPHAPESSGKYHAPRSADGISPPPTDTVGLSSAFSNPQSAAILSAKLAPDCGTAGLTSVSASVIDFDYSTPASSLHFPSPVVFSGELPSTQCPPACDPLASCPPLSVSLEHQLLPSASSHDSPISWANQAHFNNALSSAPLSSSNSSLTYSDPAASNSSSRSWTPDQNDTSNASLGHSELTNTYHQFAPLGSPAQFEKLPVPHSNNHGQASPPDYHAEYHDWAPRRIVSNQRPAINTSDASSDGLISLLSQRSPFYEDSETLIPSPFFSPHPTHFRAHQNEPSKENCPPMTPLNLDQPRLRLMNTSTSFGMPPGWFEPEIYPPINADVHSTYEGNCSPHLFLTTRNAPDDPLSRVSRCYPPESHSGIVNPDHASQSTPQAGSNLLSDSSGHVSLEPTPRPKEARVAGCNKKKKREVREVDAFCIVCGERMARLTLRGSPEELYVADGFDVIHTCKACHEGKLPVKASVRSDVGGALLPERPCLQIGKHQEVTSPEPAPQGATTTFRKRNRRTDDVTAITTCDCCSRQLGVGGIVPRNGRSAIQFVVEVVCAHCVNNFRRCTDCGGGGGSRLGVGKWRCKELFSDGRRTCILSHQRKGASNDVITTVWRVRQLTENPELDTLAGQLQELVKHSLYAALATPEILESGLARVTTFDEIKTMYANGWKQIKPLIYEDVEASKARRRYVSLRWTKPHPRKGPKRGAPNSCDQLSTSAREGDMVLEPGKELSGFVLSEWDMHEGTFFVQVAMPWQSGDALESTAGLSHKSFIEAKADRERLVNDLVRRGTNLLEANLRYPPIRHLWTMLFFHQETRLVQFLEKRRKFMPLEEYLRLYPDAKRHMFPPARDCYVPCEEQLGWSVWVRRENGNPTPQ</sequence>
<evidence type="ECO:0000313" key="3">
    <source>
        <dbReference type="Proteomes" id="UP000037035"/>
    </source>
</evidence>
<name>A0A0L6UR80_9BASI</name>
<accession>A0A0L6UR80</accession>
<dbReference type="Proteomes" id="UP000037035">
    <property type="component" value="Unassembled WGS sequence"/>
</dbReference>
<dbReference type="EMBL" id="LAVV01009346">
    <property type="protein sequence ID" value="KNZ50747.1"/>
    <property type="molecule type" value="Genomic_DNA"/>
</dbReference>
<comment type="caution">
    <text evidence="2">The sequence shown here is derived from an EMBL/GenBank/DDBJ whole genome shotgun (WGS) entry which is preliminary data.</text>
</comment>
<keyword evidence="3" id="KW-1185">Reference proteome</keyword>
<feature type="region of interest" description="Disordered" evidence="1">
    <location>
        <begin position="234"/>
        <end position="267"/>
    </location>
</feature>
<dbReference type="VEuPathDB" id="FungiDB:VP01_425g2"/>
<feature type="region of interest" description="Disordered" evidence="1">
    <location>
        <begin position="86"/>
        <end position="123"/>
    </location>
</feature>
<feature type="region of interest" description="Disordered" evidence="1">
    <location>
        <begin position="781"/>
        <end position="804"/>
    </location>
</feature>
<gene>
    <name evidence="2" type="ORF">VP01_425g2</name>
</gene>
<evidence type="ECO:0000256" key="1">
    <source>
        <dbReference type="SAM" id="MobiDB-lite"/>
    </source>
</evidence>
<protein>
    <submittedName>
        <fullName evidence="2">Uncharacterized protein</fullName>
    </submittedName>
</protein>
<reference evidence="2 3" key="1">
    <citation type="submission" date="2015-08" db="EMBL/GenBank/DDBJ databases">
        <title>Next Generation Sequencing and Analysis of the Genome of Puccinia sorghi L Schw, the Causal Agent of Maize Common Rust.</title>
        <authorList>
            <person name="Rochi L."/>
            <person name="Burguener G."/>
            <person name="Darino M."/>
            <person name="Turjanski A."/>
            <person name="Kreff E."/>
            <person name="Dieguez M.J."/>
            <person name="Sacco F."/>
        </authorList>
    </citation>
    <scope>NUCLEOTIDE SEQUENCE [LARGE SCALE GENOMIC DNA]</scope>
    <source>
        <strain evidence="2 3">RO10H11247</strain>
    </source>
</reference>
<dbReference type="OrthoDB" id="2129662at2759"/>
<feature type="compositionally biased region" description="Low complexity" evidence="1">
    <location>
        <begin position="234"/>
        <end position="253"/>
    </location>
</feature>